<comment type="cofactor">
    <cofactor evidence="2">
        <name>a divalent metal cation</name>
        <dbReference type="ChEBI" id="CHEBI:60240"/>
    </cofactor>
</comment>
<dbReference type="Proteomes" id="UP000463470">
    <property type="component" value="Unassembled WGS sequence"/>
</dbReference>
<dbReference type="GO" id="GO:0046872">
    <property type="term" value="F:metal ion binding"/>
    <property type="evidence" value="ECO:0007669"/>
    <property type="project" value="UniProtKB-KW"/>
</dbReference>
<dbReference type="RefSeq" id="WP_161259454.1">
    <property type="nucleotide sequence ID" value="NZ_WXEY01000021.1"/>
</dbReference>
<comment type="caution">
    <text evidence="4">The sequence shown here is derived from an EMBL/GenBank/DDBJ whole genome shotgun (WGS) entry which is preliminary data.</text>
</comment>
<dbReference type="InterPro" id="IPR024654">
    <property type="entry name" value="Calcineurin-like_PHP_lpxH"/>
</dbReference>
<evidence type="ECO:0000259" key="3">
    <source>
        <dbReference type="Pfam" id="PF12850"/>
    </source>
</evidence>
<keyword evidence="2" id="KW-0479">Metal-binding</keyword>
<dbReference type="InterPro" id="IPR029052">
    <property type="entry name" value="Metallo-depent_PP-like"/>
</dbReference>
<dbReference type="EMBL" id="WXEY01000021">
    <property type="protein sequence ID" value="MZP30935.1"/>
    <property type="molecule type" value="Genomic_DNA"/>
</dbReference>
<dbReference type="SUPFAM" id="SSF56300">
    <property type="entry name" value="Metallo-dependent phosphatases"/>
    <property type="match status" value="1"/>
</dbReference>
<dbReference type="AlphaFoldDB" id="A0A845L7C0"/>
<dbReference type="InterPro" id="IPR000979">
    <property type="entry name" value="Phosphodiesterase_MJ0936/Vps29"/>
</dbReference>
<dbReference type="OrthoDB" id="9800565at2"/>
<comment type="similarity">
    <text evidence="1 2">Belongs to the metallophosphoesterase superfamily. YfcE family.</text>
</comment>
<protein>
    <recommendedName>
        <fullName evidence="2">Phosphoesterase</fullName>
        <ecNumber evidence="2">3.1.4.-</ecNumber>
    </recommendedName>
</protein>
<dbReference type="EC" id="3.1.4.-" evidence="2"/>
<dbReference type="GO" id="GO:0016787">
    <property type="term" value="F:hydrolase activity"/>
    <property type="evidence" value="ECO:0007669"/>
    <property type="project" value="UniProtKB-UniRule"/>
</dbReference>
<dbReference type="Gene3D" id="3.60.21.10">
    <property type="match status" value="1"/>
</dbReference>
<organism evidence="4 5">
    <name type="scientific">Heliomicrobium undosum</name>
    <dbReference type="NCBI Taxonomy" id="121734"/>
    <lineage>
        <taxon>Bacteria</taxon>
        <taxon>Bacillati</taxon>
        <taxon>Bacillota</taxon>
        <taxon>Clostridia</taxon>
        <taxon>Eubacteriales</taxon>
        <taxon>Heliobacteriaceae</taxon>
        <taxon>Heliomicrobium</taxon>
    </lineage>
</organism>
<sequence>MESDRVESKGRESKRIGVISDTHGLIRPELFQALAGVDLIIHAGDIGSAETLRELGRIAPVIAVRGNCDRGELQEKLPERETVQIGNIRLYVLHSINELDIDPVAQGYGAVIYGHSHCPDETWKGGVLYLNPGSAGPRRFHLPVTAARLEVCGQSILANHIRFFD</sequence>
<dbReference type="Pfam" id="PF12850">
    <property type="entry name" value="Metallophos_2"/>
    <property type="match status" value="1"/>
</dbReference>
<feature type="domain" description="Calcineurin-like phosphoesterase" evidence="3">
    <location>
        <begin position="15"/>
        <end position="152"/>
    </location>
</feature>
<evidence type="ECO:0000313" key="5">
    <source>
        <dbReference type="Proteomes" id="UP000463470"/>
    </source>
</evidence>
<evidence type="ECO:0000313" key="4">
    <source>
        <dbReference type="EMBL" id="MZP30935.1"/>
    </source>
</evidence>
<dbReference type="NCBIfam" id="TIGR00040">
    <property type="entry name" value="yfcE"/>
    <property type="match status" value="1"/>
</dbReference>
<name>A0A845L7C0_9FIRM</name>
<gene>
    <name evidence="4" type="ORF">GTO91_14545</name>
</gene>
<evidence type="ECO:0000256" key="2">
    <source>
        <dbReference type="RuleBase" id="RU362039"/>
    </source>
</evidence>
<proteinExistence type="inferred from homology"/>
<dbReference type="PANTHER" id="PTHR11124">
    <property type="entry name" value="VACUOLAR SORTING PROTEIN VPS29"/>
    <property type="match status" value="1"/>
</dbReference>
<accession>A0A845L7C0</accession>
<reference evidence="4 5" key="1">
    <citation type="submission" date="2020-01" db="EMBL/GenBank/DDBJ databases">
        <title>Whole-genome sequence of Heliobacterium undosum DSM 13378.</title>
        <authorList>
            <person name="Kyndt J.A."/>
            <person name="Meyer T.E."/>
        </authorList>
    </citation>
    <scope>NUCLEOTIDE SEQUENCE [LARGE SCALE GENOMIC DNA]</scope>
    <source>
        <strain evidence="4 5">DSM 13378</strain>
    </source>
</reference>
<keyword evidence="5" id="KW-1185">Reference proteome</keyword>
<evidence type="ECO:0000256" key="1">
    <source>
        <dbReference type="ARBA" id="ARBA00008950"/>
    </source>
</evidence>